<dbReference type="AlphaFoldDB" id="A0A078KS42"/>
<gene>
    <name evidence="1" type="ORF">BN59_00045</name>
</gene>
<accession>A0A078KS42</accession>
<dbReference type="EMBL" id="CCSB01000001">
    <property type="protein sequence ID" value="CDZ75787.1"/>
    <property type="molecule type" value="Genomic_DNA"/>
</dbReference>
<dbReference type="RefSeq" id="WP_043872437.1">
    <property type="nucleotide sequence ID" value="NZ_CCVW01000001.1"/>
</dbReference>
<evidence type="ECO:0000313" key="1">
    <source>
        <dbReference type="EMBL" id="CDZ75787.1"/>
    </source>
</evidence>
<name>A0A078KS42_9GAMM</name>
<reference evidence="1 2" key="1">
    <citation type="submission" date="2014-06" db="EMBL/GenBank/DDBJ databases">
        <authorList>
            <person name="Urmite Genomes Urmite Genomes"/>
        </authorList>
    </citation>
    <scope>NUCLEOTIDE SEQUENCE [LARGE SCALE GENOMIC DNA]</scope>
</reference>
<keyword evidence="2" id="KW-1185">Reference proteome</keyword>
<evidence type="ECO:0000313" key="2">
    <source>
        <dbReference type="Proteomes" id="UP000044071"/>
    </source>
</evidence>
<organism evidence="1 2">
    <name type="scientific">Legionella massiliensis</name>
    <dbReference type="NCBI Taxonomy" id="1034943"/>
    <lineage>
        <taxon>Bacteria</taxon>
        <taxon>Pseudomonadati</taxon>
        <taxon>Pseudomonadota</taxon>
        <taxon>Gammaproteobacteria</taxon>
        <taxon>Legionellales</taxon>
        <taxon>Legionellaceae</taxon>
        <taxon>Legionella</taxon>
    </lineage>
</organism>
<dbReference type="Proteomes" id="UP000044071">
    <property type="component" value="Unassembled WGS sequence"/>
</dbReference>
<protein>
    <submittedName>
        <fullName evidence="1">Uncharacterized protein</fullName>
    </submittedName>
</protein>
<proteinExistence type="predicted"/>
<sequence length="285" mass="32773">MQKRVELSLAEIETIIWDKELDWALKDQLLFRQESIFILVNECQLPIDELLESDPILLSNLIDNAQAFSNFLNQDVAIKTKAFEEYFVNHPLPNATTEDMMKVYCSMRQHPWLEMMKKHAINFDYFKCLFTTKDPVVQFWLFMDPMAWMTISQVFNLKMAVIETMDLTLRHYLMENLNKYICNTLGKITFPQLNAIINQNLAAEGMKPTAEKFTSDLVNAARVYAYSSSELENNAGILSQLSLNPNSFFSLLPIENLVKIATFTVTGANEVLGDQECSDIAYKGF</sequence>